<dbReference type="EMBL" id="QCXX01000004">
    <property type="protein sequence ID" value="PUV23424.1"/>
    <property type="molecule type" value="Genomic_DNA"/>
</dbReference>
<feature type="transmembrane region" description="Helical" evidence="6">
    <location>
        <begin position="492"/>
        <end position="511"/>
    </location>
</feature>
<sequence length="525" mass="60050">MSSNKSLYYSWVPEWIKLPMMMLAMFPHLMLMSLFHSNTAFTASTLAIEMEDIQYFLSLMYGAIVVALLIFQRLFAFFRVRTYILLTCTASILILLAISLTRDPFLIAVLRVIEGIFCVLEGACFLPLLMMQIRHSKSRTIAYFFLYTFMLTGGTITTSLLKESIMDYGWEDMIHVVLYWHLMVIAIALLLLNNRRLSRKFPLYQLDLASCLFLLISLSCGAYVLIYGRKYYWFEHNTITINLALFLIFGALFVIKQHLVRRPLFHFEILSYKNVIFGVILFFLFYLIRSSLNNVYAVMSNVWRWPWHYVVDIQYINVLGTIVGVSSSGILLLRDVSPKYIFGLGFLVLTTSCFLFVPTFYPDTTVWAIGLPLFLQGIGQGWLFTPLVIYILTGVAPHHVGNAGLMGTTVRFWSTNIGFALIQNITYTLNQKHFIQIEQHLNTSNPITVTYWSALVEKYLGTSGDQLATNLASKSLQTTITQQASLISNMEIFTYLGILGGAITLIIFLFAPAKALFMRLRIPYL</sequence>
<evidence type="ECO:0000256" key="5">
    <source>
        <dbReference type="ARBA" id="ARBA00023136"/>
    </source>
</evidence>
<accession>A0A363NRN2</accession>
<feature type="transmembrane region" description="Helical" evidence="6">
    <location>
        <begin position="238"/>
        <end position="255"/>
    </location>
</feature>
<keyword evidence="3 6" id="KW-0812">Transmembrane</keyword>
<reference evidence="7 8" key="1">
    <citation type="submission" date="2018-04" db="EMBL/GenBank/DDBJ databases">
        <title>Sphingobacterium sp. M46 Genome.</title>
        <authorList>
            <person name="Cheng J."/>
            <person name="Li Y."/>
        </authorList>
    </citation>
    <scope>NUCLEOTIDE SEQUENCE [LARGE SCALE GENOMIC DNA]</scope>
    <source>
        <strain evidence="7 8">M46</strain>
    </source>
</reference>
<protein>
    <recommendedName>
        <fullName evidence="9">MFS transporter</fullName>
    </recommendedName>
</protein>
<feature type="transmembrane region" description="Helical" evidence="6">
    <location>
        <begin position="313"/>
        <end position="333"/>
    </location>
</feature>
<feature type="transmembrane region" description="Helical" evidence="6">
    <location>
        <begin position="141"/>
        <end position="161"/>
    </location>
</feature>
<dbReference type="RefSeq" id="WP_108634773.1">
    <property type="nucleotide sequence ID" value="NZ_QCXX01000004.1"/>
</dbReference>
<evidence type="ECO:0000256" key="6">
    <source>
        <dbReference type="SAM" id="Phobius"/>
    </source>
</evidence>
<evidence type="ECO:0000256" key="4">
    <source>
        <dbReference type="ARBA" id="ARBA00022989"/>
    </source>
</evidence>
<feature type="transmembrane region" description="Helical" evidence="6">
    <location>
        <begin position="173"/>
        <end position="192"/>
    </location>
</feature>
<dbReference type="AlphaFoldDB" id="A0A363NRN2"/>
<evidence type="ECO:0008006" key="9">
    <source>
        <dbReference type="Google" id="ProtNLM"/>
    </source>
</evidence>
<organism evidence="7 8">
    <name type="scientific">Sphingobacterium athyrii</name>
    <dbReference type="NCBI Taxonomy" id="2152717"/>
    <lineage>
        <taxon>Bacteria</taxon>
        <taxon>Pseudomonadati</taxon>
        <taxon>Bacteroidota</taxon>
        <taxon>Sphingobacteriia</taxon>
        <taxon>Sphingobacteriales</taxon>
        <taxon>Sphingobacteriaceae</taxon>
        <taxon>Sphingobacterium</taxon>
    </lineage>
</organism>
<feature type="transmembrane region" description="Helical" evidence="6">
    <location>
        <begin position="106"/>
        <end position="129"/>
    </location>
</feature>
<evidence type="ECO:0000256" key="2">
    <source>
        <dbReference type="ARBA" id="ARBA00022448"/>
    </source>
</evidence>
<evidence type="ECO:0000313" key="8">
    <source>
        <dbReference type="Proteomes" id="UP000250831"/>
    </source>
</evidence>
<feature type="transmembrane region" description="Helical" evidence="6">
    <location>
        <begin position="83"/>
        <end position="100"/>
    </location>
</feature>
<feature type="transmembrane region" description="Helical" evidence="6">
    <location>
        <begin position="204"/>
        <end position="226"/>
    </location>
</feature>
<name>A0A363NRN2_9SPHI</name>
<dbReference type="OrthoDB" id="622032at2"/>
<dbReference type="Gene3D" id="1.20.1250.20">
    <property type="entry name" value="MFS general substrate transporter like domains"/>
    <property type="match status" value="1"/>
</dbReference>
<feature type="transmembrane region" description="Helical" evidence="6">
    <location>
        <begin position="340"/>
        <end position="361"/>
    </location>
</feature>
<keyword evidence="8" id="KW-1185">Reference proteome</keyword>
<dbReference type="PANTHER" id="PTHR42718">
    <property type="entry name" value="MAJOR FACILITATOR SUPERFAMILY MULTIDRUG TRANSPORTER MFSC"/>
    <property type="match status" value="1"/>
</dbReference>
<comment type="subcellular location">
    <subcellularLocation>
        <location evidence="1">Membrane</location>
        <topology evidence="1">Multi-pass membrane protein</topology>
    </subcellularLocation>
</comment>
<dbReference type="SUPFAM" id="SSF103473">
    <property type="entry name" value="MFS general substrate transporter"/>
    <property type="match status" value="1"/>
</dbReference>
<keyword evidence="4 6" id="KW-1133">Transmembrane helix</keyword>
<keyword evidence="2" id="KW-0813">Transport</keyword>
<dbReference type="PANTHER" id="PTHR42718:SF9">
    <property type="entry name" value="MAJOR FACILITATOR SUPERFAMILY MULTIDRUG TRANSPORTER MFSC"/>
    <property type="match status" value="1"/>
</dbReference>
<feature type="transmembrane region" description="Helical" evidence="6">
    <location>
        <begin position="275"/>
        <end position="293"/>
    </location>
</feature>
<keyword evidence="5 6" id="KW-0472">Membrane</keyword>
<dbReference type="GO" id="GO:0016020">
    <property type="term" value="C:membrane"/>
    <property type="evidence" value="ECO:0007669"/>
    <property type="project" value="UniProtKB-SubCell"/>
</dbReference>
<evidence type="ECO:0000256" key="1">
    <source>
        <dbReference type="ARBA" id="ARBA00004141"/>
    </source>
</evidence>
<dbReference type="InterPro" id="IPR011701">
    <property type="entry name" value="MFS"/>
</dbReference>
<dbReference type="Proteomes" id="UP000250831">
    <property type="component" value="Unassembled WGS sequence"/>
</dbReference>
<dbReference type="GO" id="GO:0022857">
    <property type="term" value="F:transmembrane transporter activity"/>
    <property type="evidence" value="ECO:0007669"/>
    <property type="project" value="InterPro"/>
</dbReference>
<evidence type="ECO:0000256" key="3">
    <source>
        <dbReference type="ARBA" id="ARBA00022692"/>
    </source>
</evidence>
<proteinExistence type="predicted"/>
<comment type="caution">
    <text evidence="7">The sequence shown here is derived from an EMBL/GenBank/DDBJ whole genome shotgun (WGS) entry which is preliminary data.</text>
</comment>
<feature type="transmembrane region" description="Helical" evidence="6">
    <location>
        <begin position="52"/>
        <end position="71"/>
    </location>
</feature>
<evidence type="ECO:0000313" key="7">
    <source>
        <dbReference type="EMBL" id="PUV23424.1"/>
    </source>
</evidence>
<dbReference type="Pfam" id="PF07690">
    <property type="entry name" value="MFS_1"/>
    <property type="match status" value="1"/>
</dbReference>
<gene>
    <name evidence="7" type="ORF">DCO56_15995</name>
</gene>
<dbReference type="InterPro" id="IPR036259">
    <property type="entry name" value="MFS_trans_sf"/>
</dbReference>